<evidence type="ECO:0000313" key="2">
    <source>
        <dbReference type="Proteomes" id="UP000691718"/>
    </source>
</evidence>
<organism evidence="1 2">
    <name type="scientific">Parnassius apollo</name>
    <name type="common">Apollo butterfly</name>
    <name type="synonym">Papilio apollo</name>
    <dbReference type="NCBI Taxonomy" id="110799"/>
    <lineage>
        <taxon>Eukaryota</taxon>
        <taxon>Metazoa</taxon>
        <taxon>Ecdysozoa</taxon>
        <taxon>Arthropoda</taxon>
        <taxon>Hexapoda</taxon>
        <taxon>Insecta</taxon>
        <taxon>Pterygota</taxon>
        <taxon>Neoptera</taxon>
        <taxon>Endopterygota</taxon>
        <taxon>Lepidoptera</taxon>
        <taxon>Glossata</taxon>
        <taxon>Ditrysia</taxon>
        <taxon>Papilionoidea</taxon>
        <taxon>Papilionidae</taxon>
        <taxon>Parnassiinae</taxon>
        <taxon>Parnassini</taxon>
        <taxon>Parnassius</taxon>
        <taxon>Parnassius</taxon>
    </lineage>
</organism>
<proteinExistence type="predicted"/>
<dbReference type="EMBL" id="CAJQZP010001486">
    <property type="protein sequence ID" value="CAG5050539.1"/>
    <property type="molecule type" value="Genomic_DNA"/>
</dbReference>
<keyword evidence="2" id="KW-1185">Reference proteome</keyword>
<name>A0A8S3Y5X4_PARAO</name>
<dbReference type="OrthoDB" id="7480422at2759"/>
<reference evidence="1" key="1">
    <citation type="submission" date="2021-04" db="EMBL/GenBank/DDBJ databases">
        <authorList>
            <person name="Tunstrom K."/>
        </authorList>
    </citation>
    <scope>NUCLEOTIDE SEQUENCE</scope>
</reference>
<gene>
    <name evidence="1" type="ORF">PAPOLLO_LOCUS24826</name>
</gene>
<protein>
    <submittedName>
        <fullName evidence="1">(apollo) hypothetical protein</fullName>
    </submittedName>
</protein>
<accession>A0A8S3Y5X4</accession>
<dbReference type="Proteomes" id="UP000691718">
    <property type="component" value="Unassembled WGS sequence"/>
</dbReference>
<evidence type="ECO:0000313" key="1">
    <source>
        <dbReference type="EMBL" id="CAG5050539.1"/>
    </source>
</evidence>
<comment type="caution">
    <text evidence="1">The sequence shown here is derived from an EMBL/GenBank/DDBJ whole genome shotgun (WGS) entry which is preliminary data.</text>
</comment>
<sequence>MLQTGNIHCYADDSTGNALYTDRAGISREIVAEYRDKLAFEVESSLLNKVSDWGRLNIVQFNPQKTQVYVLTAKKNPFVVSPQFEATPLLPQLASESSASTYQIVCSFVVTWRGGPNWPLKSLACSKERDSIPFRHIACNFTKHKFGLTWNTVFISGPGHPSVSFFYSTASSAE</sequence>
<dbReference type="AlphaFoldDB" id="A0A8S3Y5X4"/>